<evidence type="ECO:0000256" key="6">
    <source>
        <dbReference type="SAM" id="MobiDB-lite"/>
    </source>
</evidence>
<dbReference type="OrthoDB" id="435282at2759"/>
<dbReference type="Pfam" id="PF21153">
    <property type="entry name" value="NSUN5_N"/>
    <property type="match status" value="1"/>
</dbReference>
<evidence type="ECO:0000313" key="9">
    <source>
        <dbReference type="Proteomes" id="UP000242877"/>
    </source>
</evidence>
<keyword evidence="1 5" id="KW-0489">Methyltransferase</keyword>
<feature type="binding site" evidence="5">
    <location>
        <position position="322"/>
    </location>
    <ligand>
        <name>S-adenosyl-L-methionine</name>
        <dbReference type="ChEBI" id="CHEBI:59789"/>
    </ligand>
</feature>
<dbReference type="VEuPathDB" id="FungiDB:AAP_02734"/>
<feature type="region of interest" description="Disordered" evidence="6">
    <location>
        <begin position="363"/>
        <end position="416"/>
    </location>
</feature>
<proteinExistence type="inferred from homology"/>
<feature type="compositionally biased region" description="Acidic residues" evidence="6">
    <location>
        <begin position="556"/>
        <end position="579"/>
    </location>
</feature>
<dbReference type="Gene3D" id="3.40.50.150">
    <property type="entry name" value="Vaccinia Virus protein VP39"/>
    <property type="match status" value="1"/>
</dbReference>
<dbReference type="Proteomes" id="UP000242877">
    <property type="component" value="Unassembled WGS sequence"/>
</dbReference>
<evidence type="ECO:0000256" key="4">
    <source>
        <dbReference type="ARBA" id="ARBA00022884"/>
    </source>
</evidence>
<sequence length="579" mass="63705">MSLYYDAASILSSDAKVGGSFKSRLYNSKDLKAPPAQIYALVAECAKWDIFLKEVIENAGVLEAERKLTPLLALLLTHDLLLSKKGVAAPANHPLRVAIEKHKTRLRAEFTKLRVKRGCATVDDLKACIAKEKNISSGKDANSESVNPRWVRINNVVTTIEHELQSTFASYTQVDSLRELERIQQEDAQKDKKSRRRVYYLDTNIPDLIAVPQSTELTILRAYKEGRIILQDKASCFPAYLLLGDSGSEFSGNLIDGCAAPGNKTTHLASLIRAGVSLEDKKTGLSQRIYSLDASKLRSKTLKKMVHVAGADDIVTVLQGQDFLALDPHDERFANVAGLLLDPSCSGSGIQGRDDVPDLILPETKSASSKTSGKKRKRQGDSNEDKGAKKGAGNTKATPSTTSLDPASENEIAVSEDDTERLIKLSNLQTRIVEHALSFPAAKYVTYSTCSIHGLENENVVFRILNSEVAKRGEWRILKREEQVTGLQNWKHRGVPQEKPVRGLDGEDINWELSEEEMDACLRCYQGDEEGTGGFFVAAFVRDQSDIEAGRVTVSEEAEDGDGDGEEGDDEEWDGFSSD</sequence>
<dbReference type="Gene3D" id="3.30.70.1170">
    <property type="entry name" value="Sun protein, domain 3"/>
    <property type="match status" value="1"/>
</dbReference>
<reference evidence="8 9" key="1">
    <citation type="journal article" date="2016" name="Genome Biol. Evol.">
        <title>Divergent and convergent evolution of fungal pathogenicity.</title>
        <authorList>
            <person name="Shang Y."/>
            <person name="Xiao G."/>
            <person name="Zheng P."/>
            <person name="Cen K."/>
            <person name="Zhan S."/>
            <person name="Wang C."/>
        </authorList>
    </citation>
    <scope>NUCLEOTIDE SEQUENCE [LARGE SCALE GENOMIC DNA]</scope>
    <source>
        <strain evidence="8 9">ARSEF 7405</strain>
    </source>
</reference>
<feature type="domain" description="SAM-dependent MTase RsmB/NOP-type" evidence="7">
    <location>
        <begin position="139"/>
        <end position="543"/>
    </location>
</feature>
<name>A0A162IFG4_9EURO</name>
<comment type="similarity">
    <text evidence="5">Belongs to the class I-like SAM-binding methyltransferase superfamily. RsmB/NOP family.</text>
</comment>
<evidence type="ECO:0000259" key="7">
    <source>
        <dbReference type="PROSITE" id="PS51686"/>
    </source>
</evidence>
<dbReference type="InterPro" id="IPR001678">
    <property type="entry name" value="MeTrfase_RsmB-F_NOP2_dom"/>
</dbReference>
<keyword evidence="2 5" id="KW-0808">Transferase</keyword>
<dbReference type="Pfam" id="PF21148">
    <property type="entry name" value="NSUN5_fdxn-like"/>
    <property type="match status" value="1"/>
</dbReference>
<feature type="compositionally biased region" description="Basic and acidic residues" evidence="6">
    <location>
        <begin position="379"/>
        <end position="388"/>
    </location>
</feature>
<evidence type="ECO:0000256" key="2">
    <source>
        <dbReference type="ARBA" id="ARBA00022679"/>
    </source>
</evidence>
<evidence type="ECO:0000256" key="3">
    <source>
        <dbReference type="ARBA" id="ARBA00022691"/>
    </source>
</evidence>
<dbReference type="PANTHER" id="PTHR22807">
    <property type="entry name" value="NOP2 YEAST -RELATED NOL1/NOP2/FMU SUN DOMAIN-CONTAINING"/>
    <property type="match status" value="1"/>
</dbReference>
<feature type="active site" description="Nucleophile" evidence="5">
    <location>
        <position position="450"/>
    </location>
</feature>
<gene>
    <name evidence="8" type="ORF">AAP_02734</name>
</gene>
<dbReference type="GO" id="GO:0003723">
    <property type="term" value="F:RNA binding"/>
    <property type="evidence" value="ECO:0007669"/>
    <property type="project" value="UniProtKB-UniRule"/>
</dbReference>
<dbReference type="PANTHER" id="PTHR22807:SF4">
    <property type="entry name" value="28S RRNA (CYTOSINE-C(5))-METHYLTRANSFERASE"/>
    <property type="match status" value="1"/>
</dbReference>
<dbReference type="Pfam" id="PF01189">
    <property type="entry name" value="Methyltr_RsmB-F"/>
    <property type="match status" value="1"/>
</dbReference>
<dbReference type="SUPFAM" id="SSF53335">
    <property type="entry name" value="S-adenosyl-L-methionine-dependent methyltransferases"/>
    <property type="match status" value="1"/>
</dbReference>
<dbReference type="PROSITE" id="PS51686">
    <property type="entry name" value="SAM_MT_RSMB_NOP"/>
    <property type="match status" value="1"/>
</dbReference>
<accession>A0A162IFG4</accession>
<keyword evidence="3 5" id="KW-0949">S-adenosyl-L-methionine</keyword>
<dbReference type="GO" id="GO:0005730">
    <property type="term" value="C:nucleolus"/>
    <property type="evidence" value="ECO:0007669"/>
    <property type="project" value="TreeGrafter"/>
</dbReference>
<organism evidence="8 9">
    <name type="scientific">Ascosphaera apis ARSEF 7405</name>
    <dbReference type="NCBI Taxonomy" id="392613"/>
    <lineage>
        <taxon>Eukaryota</taxon>
        <taxon>Fungi</taxon>
        <taxon>Dikarya</taxon>
        <taxon>Ascomycota</taxon>
        <taxon>Pezizomycotina</taxon>
        <taxon>Eurotiomycetes</taxon>
        <taxon>Eurotiomycetidae</taxon>
        <taxon>Onygenales</taxon>
        <taxon>Ascosphaeraceae</taxon>
        <taxon>Ascosphaera</taxon>
    </lineage>
</organism>
<dbReference type="GO" id="GO:0070475">
    <property type="term" value="P:rRNA base methylation"/>
    <property type="evidence" value="ECO:0007669"/>
    <property type="project" value="TreeGrafter"/>
</dbReference>
<dbReference type="GO" id="GO:0008173">
    <property type="term" value="F:RNA methyltransferase activity"/>
    <property type="evidence" value="ECO:0007669"/>
    <property type="project" value="InterPro"/>
</dbReference>
<feature type="binding site" evidence="5">
    <location>
        <position position="342"/>
    </location>
    <ligand>
        <name>S-adenosyl-L-methionine</name>
        <dbReference type="ChEBI" id="CHEBI:59789"/>
    </ligand>
</feature>
<feature type="binding site" evidence="5">
    <location>
        <begin position="258"/>
        <end position="264"/>
    </location>
    <ligand>
        <name>S-adenosyl-L-methionine</name>
        <dbReference type="ChEBI" id="CHEBI:59789"/>
    </ligand>
</feature>
<evidence type="ECO:0000256" key="1">
    <source>
        <dbReference type="ARBA" id="ARBA00022603"/>
    </source>
</evidence>
<feature type="binding site" evidence="5">
    <location>
        <position position="293"/>
    </location>
    <ligand>
        <name>S-adenosyl-L-methionine</name>
        <dbReference type="ChEBI" id="CHEBI:59789"/>
    </ligand>
</feature>
<keyword evidence="4 5" id="KW-0694">RNA-binding</keyword>
<dbReference type="InterPro" id="IPR049561">
    <property type="entry name" value="NSUN5_7_fdxn-like"/>
</dbReference>
<dbReference type="InterPro" id="IPR048889">
    <property type="entry name" value="NSUN5_RCM1_N"/>
</dbReference>
<dbReference type="InterPro" id="IPR029063">
    <property type="entry name" value="SAM-dependent_MTases_sf"/>
</dbReference>
<dbReference type="PRINTS" id="PR02008">
    <property type="entry name" value="RCMTFAMILY"/>
</dbReference>
<dbReference type="EMBL" id="AZGZ01000010">
    <property type="protein sequence ID" value="KZZ92653.1"/>
    <property type="molecule type" value="Genomic_DNA"/>
</dbReference>
<comment type="caution">
    <text evidence="8">The sequence shown here is derived from an EMBL/GenBank/DDBJ whole genome shotgun (WGS) entry which is preliminary data.</text>
</comment>
<evidence type="ECO:0000313" key="8">
    <source>
        <dbReference type="EMBL" id="KZZ92653.1"/>
    </source>
</evidence>
<evidence type="ECO:0000256" key="5">
    <source>
        <dbReference type="PROSITE-ProRule" id="PRU01023"/>
    </source>
</evidence>
<dbReference type="InterPro" id="IPR049560">
    <property type="entry name" value="MeTrfase_RsmB-F_NOP2_cat"/>
</dbReference>
<dbReference type="InterPro" id="IPR023267">
    <property type="entry name" value="RCMT"/>
</dbReference>
<protein>
    <submittedName>
        <fullName evidence="8">RNA (C5-cytosine) methyltransferase</fullName>
    </submittedName>
</protein>
<dbReference type="AlphaFoldDB" id="A0A162IFG4"/>
<feature type="region of interest" description="Disordered" evidence="6">
    <location>
        <begin position="548"/>
        <end position="579"/>
    </location>
</feature>
<keyword evidence="9" id="KW-1185">Reference proteome</keyword>